<comment type="similarity">
    <text evidence="1">Belongs to the GSP J family.</text>
</comment>
<sequence length="231" mass="25804">MTKRSHARGMTLLEIVVSMAILAMIALLIYGAVDSLSRGKKAEALRNERSRQGRTAILRMSREISAAFISQHMPTNIALRTRETLFIGTSSGSQDRVDFTAFAHRRTEADSKESDQSEISYFLARDPDHDGKMDLVRREQSPIDTDARRGGVVNVLAEDVESFDIRYLDPQTSQWVESWDTTQTATGQGARLPLEVHFKLVLANPPPGVEKTYTTKVALLMLQPLSFGIPR</sequence>
<dbReference type="RefSeq" id="WP_394821114.1">
    <property type="nucleotide sequence ID" value="NZ_CP089984.1"/>
</dbReference>
<dbReference type="InterPro" id="IPR045584">
    <property type="entry name" value="Pilin-like"/>
</dbReference>
<organism evidence="4 5">
    <name type="scientific">Pendulispora albinea</name>
    <dbReference type="NCBI Taxonomy" id="2741071"/>
    <lineage>
        <taxon>Bacteria</taxon>
        <taxon>Pseudomonadati</taxon>
        <taxon>Myxococcota</taxon>
        <taxon>Myxococcia</taxon>
        <taxon>Myxococcales</taxon>
        <taxon>Sorangiineae</taxon>
        <taxon>Pendulisporaceae</taxon>
        <taxon>Pendulispora</taxon>
    </lineage>
</organism>
<dbReference type="SUPFAM" id="SSF54523">
    <property type="entry name" value="Pili subunits"/>
    <property type="match status" value="1"/>
</dbReference>
<dbReference type="Pfam" id="PF11612">
    <property type="entry name" value="T2SSJ"/>
    <property type="match status" value="1"/>
</dbReference>
<dbReference type="NCBIfam" id="TIGR02532">
    <property type="entry name" value="IV_pilin_GFxxxE"/>
    <property type="match status" value="1"/>
</dbReference>
<dbReference type="Proteomes" id="UP001370348">
    <property type="component" value="Chromosome"/>
</dbReference>
<keyword evidence="3" id="KW-0472">Membrane</keyword>
<feature type="transmembrane region" description="Helical" evidence="3">
    <location>
        <begin position="12"/>
        <end position="33"/>
    </location>
</feature>
<dbReference type="InterPro" id="IPR010055">
    <property type="entry name" value="T2SS_protein-GspJ"/>
</dbReference>
<evidence type="ECO:0000256" key="2">
    <source>
        <dbReference type="ARBA" id="ARBA00021539"/>
    </source>
</evidence>
<dbReference type="EMBL" id="CP089984">
    <property type="protein sequence ID" value="WXB11495.1"/>
    <property type="molecule type" value="Genomic_DNA"/>
</dbReference>
<keyword evidence="3" id="KW-1133">Transmembrane helix</keyword>
<protein>
    <recommendedName>
        <fullName evidence="2">Type II secretion system protein J</fullName>
    </recommendedName>
</protein>
<evidence type="ECO:0000256" key="1">
    <source>
        <dbReference type="ARBA" id="ARBA00011084"/>
    </source>
</evidence>
<keyword evidence="5" id="KW-1185">Reference proteome</keyword>
<keyword evidence="3" id="KW-0812">Transmembrane</keyword>
<evidence type="ECO:0000256" key="3">
    <source>
        <dbReference type="SAM" id="Phobius"/>
    </source>
</evidence>
<proteinExistence type="inferred from homology"/>
<dbReference type="PROSITE" id="PS00409">
    <property type="entry name" value="PROKAR_NTER_METHYL"/>
    <property type="match status" value="1"/>
</dbReference>
<name>A0ABZ2LL97_9BACT</name>
<evidence type="ECO:0000313" key="5">
    <source>
        <dbReference type="Proteomes" id="UP001370348"/>
    </source>
</evidence>
<evidence type="ECO:0000313" key="4">
    <source>
        <dbReference type="EMBL" id="WXB11495.1"/>
    </source>
</evidence>
<dbReference type="InterPro" id="IPR012902">
    <property type="entry name" value="N_methyl_site"/>
</dbReference>
<dbReference type="Pfam" id="PF07963">
    <property type="entry name" value="N_methyl"/>
    <property type="match status" value="1"/>
</dbReference>
<accession>A0ABZ2LL97</accession>
<gene>
    <name evidence="4" type="ORF">LZC94_26965</name>
</gene>
<reference evidence="4 5" key="1">
    <citation type="submission" date="2021-12" db="EMBL/GenBank/DDBJ databases">
        <title>Discovery of the Pendulisporaceae a myxobacterial family with distinct sporulation behavior and unique specialized metabolism.</title>
        <authorList>
            <person name="Garcia R."/>
            <person name="Popoff A."/>
            <person name="Bader C.D."/>
            <person name="Loehr J."/>
            <person name="Walesch S."/>
            <person name="Walt C."/>
            <person name="Boldt J."/>
            <person name="Bunk B."/>
            <person name="Haeckl F.J.F.P.J."/>
            <person name="Gunesch A.P."/>
            <person name="Birkelbach J."/>
            <person name="Nuebel U."/>
            <person name="Pietschmann T."/>
            <person name="Bach T."/>
            <person name="Mueller R."/>
        </authorList>
    </citation>
    <scope>NUCLEOTIDE SEQUENCE [LARGE SCALE GENOMIC DNA]</scope>
    <source>
        <strain evidence="4 5">MSr11954</strain>
    </source>
</reference>